<name>A0A9P8WER9_9HYPO</name>
<accession>A0A9P8WER9</accession>
<dbReference type="Proteomes" id="UP000777438">
    <property type="component" value="Unassembled WGS sequence"/>
</dbReference>
<dbReference type="SUPFAM" id="SSF81383">
    <property type="entry name" value="F-box domain"/>
    <property type="match status" value="1"/>
</dbReference>
<dbReference type="CDD" id="cd09917">
    <property type="entry name" value="F-box_SF"/>
    <property type="match status" value="1"/>
</dbReference>
<organism evidence="1 2">
    <name type="scientific">Thelonectria olida</name>
    <dbReference type="NCBI Taxonomy" id="1576542"/>
    <lineage>
        <taxon>Eukaryota</taxon>
        <taxon>Fungi</taxon>
        <taxon>Dikarya</taxon>
        <taxon>Ascomycota</taxon>
        <taxon>Pezizomycotina</taxon>
        <taxon>Sordariomycetes</taxon>
        <taxon>Hypocreomycetidae</taxon>
        <taxon>Hypocreales</taxon>
        <taxon>Nectriaceae</taxon>
        <taxon>Thelonectria</taxon>
    </lineage>
</organism>
<dbReference type="InterPro" id="IPR036047">
    <property type="entry name" value="F-box-like_dom_sf"/>
</dbReference>
<keyword evidence="2" id="KW-1185">Reference proteome</keyword>
<gene>
    <name evidence="1" type="ORF">B0T10DRAFT_176767</name>
</gene>
<sequence>MVDSTKPGVFPERRNELNRFISSLSPWELLYMRQKMQQTTIKLAGLEDMPPELICLLEPHLELRDVLSCQLVSKAWSGAWSQDGVAYQVCNRYFPGLMEMHPFEAFGRLLVDALNKRRREHSSKRLIRWNTNWETPIFQNPSRRPRSIPLDTGSEHSQQYPIRYVDGKMAWQPRRDLVIVDDLNTKIRQRVVCPRLEPPLRYQLVALSSQLVVFFTIDQEHETHVVPVYHLEHRQFKKIHLPSPVAQCCVDGDRVGAVTKTGQIIVWTWNGKSTQLDLEGVSTPPDSSPHLVPGLFFHPRDGTVFAVWFYGPALLYSCARQVQRCSHCVAIFNVHRKPYGGLRTYPQLLQRLRLDIIQASKSGQ</sequence>
<evidence type="ECO:0000313" key="1">
    <source>
        <dbReference type="EMBL" id="KAH6897136.1"/>
    </source>
</evidence>
<dbReference type="EMBL" id="JAGPYM010000003">
    <property type="protein sequence ID" value="KAH6897136.1"/>
    <property type="molecule type" value="Genomic_DNA"/>
</dbReference>
<dbReference type="OrthoDB" id="1918685at2759"/>
<reference evidence="1 2" key="1">
    <citation type="journal article" date="2021" name="Nat. Commun.">
        <title>Genetic determinants of endophytism in the Arabidopsis root mycobiome.</title>
        <authorList>
            <person name="Mesny F."/>
            <person name="Miyauchi S."/>
            <person name="Thiergart T."/>
            <person name="Pickel B."/>
            <person name="Atanasova L."/>
            <person name="Karlsson M."/>
            <person name="Huettel B."/>
            <person name="Barry K.W."/>
            <person name="Haridas S."/>
            <person name="Chen C."/>
            <person name="Bauer D."/>
            <person name="Andreopoulos W."/>
            <person name="Pangilinan J."/>
            <person name="LaButti K."/>
            <person name="Riley R."/>
            <person name="Lipzen A."/>
            <person name="Clum A."/>
            <person name="Drula E."/>
            <person name="Henrissat B."/>
            <person name="Kohler A."/>
            <person name="Grigoriev I.V."/>
            <person name="Martin F.M."/>
            <person name="Hacquard S."/>
        </authorList>
    </citation>
    <scope>NUCLEOTIDE SEQUENCE [LARGE SCALE GENOMIC DNA]</scope>
    <source>
        <strain evidence="1 2">MPI-CAGE-CH-0241</strain>
    </source>
</reference>
<evidence type="ECO:0000313" key="2">
    <source>
        <dbReference type="Proteomes" id="UP000777438"/>
    </source>
</evidence>
<proteinExistence type="predicted"/>
<evidence type="ECO:0008006" key="3">
    <source>
        <dbReference type="Google" id="ProtNLM"/>
    </source>
</evidence>
<comment type="caution">
    <text evidence="1">The sequence shown here is derived from an EMBL/GenBank/DDBJ whole genome shotgun (WGS) entry which is preliminary data.</text>
</comment>
<dbReference type="Gene3D" id="1.20.1280.50">
    <property type="match status" value="1"/>
</dbReference>
<protein>
    <recommendedName>
        <fullName evidence="3">F-box domain-containing protein</fullName>
    </recommendedName>
</protein>
<dbReference type="AlphaFoldDB" id="A0A9P8WER9"/>